<dbReference type="InterPro" id="IPR024626">
    <property type="entry name" value="Kri1-like_C"/>
</dbReference>
<feature type="compositionally biased region" description="Low complexity" evidence="2">
    <location>
        <begin position="258"/>
        <end position="272"/>
    </location>
</feature>
<keyword evidence="5" id="KW-1185">Reference proteome</keyword>
<dbReference type="PANTHER" id="PTHR14490:SF5">
    <property type="entry name" value="PROTEIN KRI1 HOMOLOG"/>
    <property type="match status" value="1"/>
</dbReference>
<gene>
    <name evidence="4" type="ORF">BDZ90DRAFT_270264</name>
</gene>
<feature type="compositionally biased region" description="Basic residues" evidence="2">
    <location>
        <begin position="754"/>
        <end position="763"/>
    </location>
</feature>
<feature type="region of interest" description="Disordered" evidence="2">
    <location>
        <begin position="504"/>
        <end position="627"/>
    </location>
</feature>
<feature type="region of interest" description="Disordered" evidence="2">
    <location>
        <begin position="467"/>
        <end position="486"/>
    </location>
</feature>
<feature type="region of interest" description="Disordered" evidence="2">
    <location>
        <begin position="247"/>
        <end position="305"/>
    </location>
</feature>
<dbReference type="Pfam" id="PF05178">
    <property type="entry name" value="Kri1"/>
    <property type="match status" value="1"/>
</dbReference>
<feature type="compositionally biased region" description="Low complexity" evidence="2">
    <location>
        <begin position="157"/>
        <end position="167"/>
    </location>
</feature>
<organism evidence="4 5">
    <name type="scientific">Jaminaea rosea</name>
    <dbReference type="NCBI Taxonomy" id="1569628"/>
    <lineage>
        <taxon>Eukaryota</taxon>
        <taxon>Fungi</taxon>
        <taxon>Dikarya</taxon>
        <taxon>Basidiomycota</taxon>
        <taxon>Ustilaginomycotina</taxon>
        <taxon>Exobasidiomycetes</taxon>
        <taxon>Microstromatales</taxon>
        <taxon>Microstromatales incertae sedis</taxon>
        <taxon>Jaminaea</taxon>
    </lineage>
</organism>
<dbReference type="STRING" id="1569628.A0A316UYH2"/>
<dbReference type="GO" id="GO:0030686">
    <property type="term" value="C:90S preribosome"/>
    <property type="evidence" value="ECO:0007669"/>
    <property type="project" value="TreeGrafter"/>
</dbReference>
<dbReference type="GO" id="GO:0005730">
    <property type="term" value="C:nucleolus"/>
    <property type="evidence" value="ECO:0007669"/>
    <property type="project" value="TreeGrafter"/>
</dbReference>
<feature type="compositionally biased region" description="Basic and acidic residues" evidence="2">
    <location>
        <begin position="419"/>
        <end position="452"/>
    </location>
</feature>
<feature type="region of interest" description="Disordered" evidence="2">
    <location>
        <begin position="402"/>
        <end position="452"/>
    </location>
</feature>
<evidence type="ECO:0000313" key="4">
    <source>
        <dbReference type="EMBL" id="PWN28953.1"/>
    </source>
</evidence>
<feature type="region of interest" description="Disordered" evidence="2">
    <location>
        <begin position="320"/>
        <end position="377"/>
    </location>
</feature>
<dbReference type="EMBL" id="KZ819664">
    <property type="protein sequence ID" value="PWN28953.1"/>
    <property type="molecule type" value="Genomic_DNA"/>
</dbReference>
<comment type="similarity">
    <text evidence="1">Belongs to the KRI1 family.</text>
</comment>
<evidence type="ECO:0000256" key="1">
    <source>
        <dbReference type="ARBA" id="ARBA00007473"/>
    </source>
</evidence>
<reference evidence="4 5" key="1">
    <citation type="journal article" date="2018" name="Mol. Biol. Evol.">
        <title>Broad Genomic Sampling Reveals a Smut Pathogenic Ancestry of the Fungal Clade Ustilaginomycotina.</title>
        <authorList>
            <person name="Kijpornyongpan T."/>
            <person name="Mondo S.J."/>
            <person name="Barry K."/>
            <person name="Sandor L."/>
            <person name="Lee J."/>
            <person name="Lipzen A."/>
            <person name="Pangilinan J."/>
            <person name="LaButti K."/>
            <person name="Hainaut M."/>
            <person name="Henrissat B."/>
            <person name="Grigoriev I.V."/>
            <person name="Spatafora J.W."/>
            <person name="Aime M.C."/>
        </authorList>
    </citation>
    <scope>NUCLEOTIDE SEQUENCE [LARGE SCALE GENOMIC DNA]</scope>
    <source>
        <strain evidence="4 5">MCA 5214</strain>
    </source>
</reference>
<feature type="compositionally biased region" description="Acidic residues" evidence="2">
    <location>
        <begin position="522"/>
        <end position="539"/>
    </location>
</feature>
<feature type="compositionally biased region" description="Polar residues" evidence="2">
    <location>
        <begin position="600"/>
        <end position="614"/>
    </location>
</feature>
<dbReference type="GO" id="GO:0000447">
    <property type="term" value="P:endonucleolytic cleavage in ITS1 to separate SSU-rRNA from 5.8S rRNA and LSU-rRNA from tricistronic rRNA transcript (SSU-rRNA, 5.8S rRNA, LSU-rRNA)"/>
    <property type="evidence" value="ECO:0007669"/>
    <property type="project" value="TreeGrafter"/>
</dbReference>
<evidence type="ECO:0000256" key="2">
    <source>
        <dbReference type="SAM" id="MobiDB-lite"/>
    </source>
</evidence>
<dbReference type="OrthoDB" id="10252032at2759"/>
<protein>
    <submittedName>
        <fullName evidence="4">Krr1-domain-containing protein</fullName>
    </submittedName>
</protein>
<feature type="compositionally biased region" description="Acidic residues" evidence="2">
    <location>
        <begin position="60"/>
        <end position="81"/>
    </location>
</feature>
<feature type="region of interest" description="Disordered" evidence="2">
    <location>
        <begin position="53"/>
        <end position="85"/>
    </location>
</feature>
<accession>A0A316UYH2</accession>
<evidence type="ECO:0000259" key="3">
    <source>
        <dbReference type="Pfam" id="PF12936"/>
    </source>
</evidence>
<dbReference type="RefSeq" id="XP_025363565.1">
    <property type="nucleotide sequence ID" value="XM_025508746.1"/>
</dbReference>
<feature type="compositionally biased region" description="Basic residues" evidence="2">
    <location>
        <begin position="800"/>
        <end position="812"/>
    </location>
</feature>
<feature type="domain" description="Kri1-like C-terminal" evidence="3">
    <location>
        <begin position="631"/>
        <end position="716"/>
    </location>
</feature>
<feature type="compositionally biased region" description="Low complexity" evidence="2">
    <location>
        <begin position="1"/>
        <end position="16"/>
    </location>
</feature>
<name>A0A316UYH2_9BASI</name>
<feature type="compositionally biased region" description="Basic and acidic residues" evidence="2">
    <location>
        <begin position="731"/>
        <end position="753"/>
    </location>
</feature>
<sequence>MDLFGGSPEPEASGSGTLNINEGYASRFQHNHERAELHRLQEKYGAAAADILAGNRVARDDDDDEDEDDSSDNETEDEEGEQVTAEVDAAILRTLAKIRSGDASIYDSEKRVFDEEKALAAASALLPKATREKVGKKVTLADYQRERMRDLMKTAEDPAAALAEATTSRTRQDEMDDEDQEGQQPLSHVQEQEALRKQVTQAFHTIGDDEESEAADGFFTRRDEDNEEDPEAYRKYLLANLGSKKAQQAVREALRYEAAGSSPAAGPSSSAAEQETEPSTAAADTSIKKEKKQRKSAKSEAQSNEDFLMNYILNRGWMDKPHAAPKLTRRPARPQESEDENGQPSTAAKATVNGDAPRDWDAEAAQLLSDDDEEDDFDNRAEAFEQAFNFRYEALEAGAAPAQVTSYARGKDAQQNSVRRVEDKRKKEREERKARKEAEKLAKRQELDRMRDLQRKGLREKLKQLREAAGSHRIDFDPDKLEGDFDPEAHDRMMAVFGDAYYDEEGDDGVDMGEGGKPTWADDIDIDDILADEEKEEAEATASGKKTKGKKSKKGDLDMDADFLDGADGEVDDEAADDGKLSKKERKKLKKKAKRAEKTGATTTVDPIASSSTGPVEPLPQTDAERKAAAARLVEQYRDLDYEDVIGGDLPTRFHYTTVPKTNYGMSAVEILLADDKDLNDVVGLKQMQPYRRGAERMEGKRSKELNRRLKEFRRKLDRGEEDAGAAALEGRVRDSGYKKRKADGADGGERPPAKKRMGKKERAKAAKAAAEADAVEQKAVKLEQPNRNGEENEESKEDKRRRKEEKKARKQAKAEAEGAEAPQAKKQKVA</sequence>
<feature type="compositionally biased region" description="Acidic residues" evidence="2">
    <location>
        <begin position="558"/>
        <end position="576"/>
    </location>
</feature>
<proteinExistence type="inferred from homology"/>
<evidence type="ECO:0000313" key="5">
    <source>
        <dbReference type="Proteomes" id="UP000245884"/>
    </source>
</evidence>
<dbReference type="Proteomes" id="UP000245884">
    <property type="component" value="Unassembled WGS sequence"/>
</dbReference>
<dbReference type="Pfam" id="PF12936">
    <property type="entry name" value="Kri1_C"/>
    <property type="match status" value="1"/>
</dbReference>
<feature type="region of interest" description="Disordered" evidence="2">
    <location>
        <begin position="1"/>
        <end position="27"/>
    </location>
</feature>
<feature type="region of interest" description="Disordered" evidence="2">
    <location>
        <begin position="154"/>
        <end position="231"/>
    </location>
</feature>
<feature type="region of interest" description="Disordered" evidence="2">
    <location>
        <begin position="713"/>
        <end position="831"/>
    </location>
</feature>
<dbReference type="AlphaFoldDB" id="A0A316UYH2"/>
<dbReference type="GeneID" id="37030569"/>
<feature type="compositionally biased region" description="Basic residues" evidence="2">
    <location>
        <begin position="583"/>
        <end position="595"/>
    </location>
</feature>
<dbReference type="InterPro" id="IPR018034">
    <property type="entry name" value="Kri1"/>
</dbReference>
<dbReference type="PANTHER" id="PTHR14490">
    <property type="entry name" value="ZINC FINGER, ZZ TYPE"/>
    <property type="match status" value="1"/>
</dbReference>